<dbReference type="Gene3D" id="3.10.580.10">
    <property type="entry name" value="CBS-domain"/>
    <property type="match status" value="1"/>
</dbReference>
<evidence type="ECO:0000256" key="1">
    <source>
        <dbReference type="PROSITE-ProRule" id="PRU00703"/>
    </source>
</evidence>
<dbReference type="Proteomes" id="UP001501410">
    <property type="component" value="Unassembled WGS sequence"/>
</dbReference>
<evidence type="ECO:0000259" key="2">
    <source>
        <dbReference type="PROSITE" id="PS51371"/>
    </source>
</evidence>
<dbReference type="InterPro" id="IPR000644">
    <property type="entry name" value="CBS_dom"/>
</dbReference>
<protein>
    <recommendedName>
        <fullName evidence="2">CBS domain-containing protein</fullName>
    </recommendedName>
</protein>
<gene>
    <name evidence="3" type="ORF">GCM10023092_02630</name>
</gene>
<organism evidence="3 4">
    <name type="scientific">Rurimicrobium arvi</name>
    <dbReference type="NCBI Taxonomy" id="2049916"/>
    <lineage>
        <taxon>Bacteria</taxon>
        <taxon>Pseudomonadati</taxon>
        <taxon>Bacteroidota</taxon>
        <taxon>Chitinophagia</taxon>
        <taxon>Chitinophagales</taxon>
        <taxon>Chitinophagaceae</taxon>
        <taxon>Rurimicrobium</taxon>
    </lineage>
</organism>
<name>A0ABP8MDY7_9BACT</name>
<dbReference type="SUPFAM" id="SSF54631">
    <property type="entry name" value="CBS-domain pair"/>
    <property type="match status" value="1"/>
</dbReference>
<dbReference type="EMBL" id="BAABEZ010000001">
    <property type="protein sequence ID" value="GAA4449084.1"/>
    <property type="molecule type" value="Genomic_DNA"/>
</dbReference>
<sequence>MLLNKLLSSEVPVISGSDDMEYIKSLFFASELKQLPVVESGRYLGLLELEELQEHEDDPVEMNPHLYEHFRPAISILAHPFEAIRVLHQHELSVLPVLFEDGEYAGCVTKDTLLKYLIDSISTEVSGGIIVLEMDTRDYSLAQIARICENEQVMILGVHAVTNPGTAKLEVTIKTNSLDLAGVVQALERFEYTVMDTFGDRKIENDIMDRYKLLMNYLNM</sequence>
<evidence type="ECO:0000313" key="3">
    <source>
        <dbReference type="EMBL" id="GAA4449084.1"/>
    </source>
</evidence>
<proteinExistence type="predicted"/>
<comment type="caution">
    <text evidence="3">The sequence shown here is derived from an EMBL/GenBank/DDBJ whole genome shotgun (WGS) entry which is preliminary data.</text>
</comment>
<feature type="domain" description="CBS" evidence="2">
    <location>
        <begin position="7"/>
        <end position="62"/>
    </location>
</feature>
<keyword evidence="1" id="KW-0129">CBS domain</keyword>
<keyword evidence="4" id="KW-1185">Reference proteome</keyword>
<dbReference type="PROSITE" id="PS51371">
    <property type="entry name" value="CBS"/>
    <property type="match status" value="1"/>
</dbReference>
<dbReference type="Pfam" id="PF00571">
    <property type="entry name" value="CBS"/>
    <property type="match status" value="1"/>
</dbReference>
<accession>A0ABP8MDY7</accession>
<reference evidence="4" key="1">
    <citation type="journal article" date="2019" name="Int. J. Syst. Evol. Microbiol.">
        <title>The Global Catalogue of Microorganisms (GCM) 10K type strain sequencing project: providing services to taxonomists for standard genome sequencing and annotation.</title>
        <authorList>
            <consortium name="The Broad Institute Genomics Platform"/>
            <consortium name="The Broad Institute Genome Sequencing Center for Infectious Disease"/>
            <person name="Wu L."/>
            <person name="Ma J."/>
        </authorList>
    </citation>
    <scope>NUCLEOTIDE SEQUENCE [LARGE SCALE GENOMIC DNA]</scope>
    <source>
        <strain evidence="4">JCM 31921</strain>
    </source>
</reference>
<evidence type="ECO:0000313" key="4">
    <source>
        <dbReference type="Proteomes" id="UP001501410"/>
    </source>
</evidence>
<dbReference type="RefSeq" id="WP_344821889.1">
    <property type="nucleotide sequence ID" value="NZ_BAABEZ010000001.1"/>
</dbReference>
<dbReference type="InterPro" id="IPR046342">
    <property type="entry name" value="CBS_dom_sf"/>
</dbReference>